<reference evidence="1" key="1">
    <citation type="journal article" date="2021" name="Proc. Natl. Acad. Sci. U.S.A.">
        <title>A Catalog of Tens of Thousands of Viruses from Human Metagenomes Reveals Hidden Associations with Chronic Diseases.</title>
        <authorList>
            <person name="Tisza M.J."/>
            <person name="Buck C.B."/>
        </authorList>
    </citation>
    <scope>NUCLEOTIDE SEQUENCE</scope>
    <source>
        <strain evidence="1">CtigT3</strain>
    </source>
</reference>
<dbReference type="EMBL" id="BK014981">
    <property type="protein sequence ID" value="DAD85410.1"/>
    <property type="molecule type" value="Genomic_DNA"/>
</dbReference>
<organism evidence="1">
    <name type="scientific">Siphoviridae sp. ctigT3</name>
    <dbReference type="NCBI Taxonomy" id="2826434"/>
    <lineage>
        <taxon>Viruses</taxon>
        <taxon>Duplodnaviria</taxon>
        <taxon>Heunggongvirae</taxon>
        <taxon>Uroviricota</taxon>
        <taxon>Caudoviricetes</taxon>
    </lineage>
</organism>
<protein>
    <submittedName>
        <fullName evidence="1">Tail assembly chaperone</fullName>
    </submittedName>
</protein>
<proteinExistence type="predicted"/>
<name>A0A8S5MTC3_9CAUD</name>
<accession>A0A8S5MTC3</accession>
<sequence>MREEVYELEDPVEVSGNKVSIVRLKRPDFDLICELGLPADCSSQQEQLKLLREYVIRLSGLPKETVGRFGVADSMELVSKVGSFFTRSDSATRKRP</sequence>
<evidence type="ECO:0000313" key="1">
    <source>
        <dbReference type="EMBL" id="DAD85410.1"/>
    </source>
</evidence>